<dbReference type="InterPro" id="IPR001753">
    <property type="entry name" value="Enoyl-CoA_hydra/iso"/>
</dbReference>
<evidence type="ECO:0000256" key="5">
    <source>
        <dbReference type="ARBA" id="ARBA00037410"/>
    </source>
</evidence>
<evidence type="ECO:0000256" key="2">
    <source>
        <dbReference type="ARBA" id="ARBA00022832"/>
    </source>
</evidence>
<evidence type="ECO:0000313" key="8">
    <source>
        <dbReference type="Proteomes" id="UP000009081"/>
    </source>
</evidence>
<dbReference type="EMBL" id="CP001510">
    <property type="protein sequence ID" value="ACS42488.1"/>
    <property type="molecule type" value="Genomic_DNA"/>
</dbReference>
<accession>C5ASM5</accession>
<keyword evidence="7" id="KW-0456">Lyase</keyword>
<name>C5ASM5_METEA</name>
<dbReference type="PANTHER" id="PTHR43602">
    <property type="match status" value="1"/>
</dbReference>
<dbReference type="InterPro" id="IPR029045">
    <property type="entry name" value="ClpP/crotonase-like_dom_sf"/>
</dbReference>
<dbReference type="RefSeq" id="WP_003606471.1">
    <property type="nucleotide sequence ID" value="NC_012808.1"/>
</dbReference>
<gene>
    <name evidence="7" type="ordered locus">MexAM1_META1p4879</name>
</gene>
<evidence type="ECO:0000256" key="6">
    <source>
        <dbReference type="ARBA" id="ARBA00040545"/>
    </source>
</evidence>
<evidence type="ECO:0000256" key="3">
    <source>
        <dbReference type="ARBA" id="ARBA00022946"/>
    </source>
</evidence>
<evidence type="ECO:0000313" key="7">
    <source>
        <dbReference type="EMBL" id="ACS42488.1"/>
    </source>
</evidence>
<dbReference type="SUPFAM" id="SSF52096">
    <property type="entry name" value="ClpP/crotonase"/>
    <property type="match status" value="1"/>
</dbReference>
<proteinExistence type="inferred from homology"/>
<dbReference type="KEGG" id="mea:Mex_1p4879"/>
<dbReference type="Proteomes" id="UP000009081">
    <property type="component" value="Chromosome"/>
</dbReference>
<dbReference type="eggNOG" id="COG1024">
    <property type="taxonomic scope" value="Bacteria"/>
</dbReference>
<reference evidence="7 8" key="1">
    <citation type="journal article" date="2009" name="PLoS ONE">
        <title>Methylobacterium genome sequences: a reference blueprint to investigate microbial metabolism of C1 compounds from natural and industrial sources.</title>
        <authorList>
            <person name="Vuilleumier S."/>
            <person name="Chistoserdova L."/>
            <person name="Lee M.-C."/>
            <person name="Bringel F."/>
            <person name="Lajus A."/>
            <person name="Zhou Y."/>
            <person name="Gourion B."/>
            <person name="Barbe V."/>
            <person name="Chang J."/>
            <person name="Cruveiller S."/>
            <person name="Dossat C."/>
            <person name="Gillett W."/>
            <person name="Gruffaz C."/>
            <person name="Haugen E."/>
            <person name="Hourcade E."/>
            <person name="Levy R."/>
            <person name="Mangenot S."/>
            <person name="Muller E."/>
            <person name="Nadalig T."/>
            <person name="Pagni M."/>
            <person name="Penny C."/>
            <person name="Peyraud R."/>
            <person name="Robinson D.G."/>
            <person name="Roche D."/>
            <person name="Rouy Z."/>
            <person name="Saenampechek C."/>
            <person name="Salvignol G."/>
            <person name="Vallenet D."/>
            <person name="Wu Z."/>
            <person name="Marx C.J."/>
            <person name="Vorholt J.A."/>
            <person name="Olson M.V."/>
            <person name="Kaul R."/>
            <person name="Weissenbach J."/>
            <person name="Medigue C."/>
            <person name="Lidstrom M.E."/>
        </authorList>
    </citation>
    <scope>NUCLEOTIDE SEQUENCE [LARGE SCALE GENOMIC DNA]</scope>
    <source>
        <strain evidence="8">ATCC 14718 / DSM 1338 / JCM 2805 / NCIMB 9133 / AM1</strain>
    </source>
</reference>
<dbReference type="HOGENOM" id="CLU_009834_7_3_5"/>
<keyword evidence="8" id="KW-1185">Reference proteome</keyword>
<dbReference type="Gene3D" id="3.90.226.10">
    <property type="entry name" value="2-enoyl-CoA Hydratase, Chain A, domain 1"/>
    <property type="match status" value="1"/>
</dbReference>
<dbReference type="CDD" id="cd06558">
    <property type="entry name" value="crotonase-like"/>
    <property type="match status" value="1"/>
</dbReference>
<dbReference type="InterPro" id="IPR052377">
    <property type="entry name" value="Mitochondrial_ECH-domain"/>
</dbReference>
<evidence type="ECO:0000256" key="1">
    <source>
        <dbReference type="ARBA" id="ARBA00005254"/>
    </source>
</evidence>
<comment type="function">
    <text evidence="5">May play a role in fatty acid biosynthesis and insulin sensitivity.</text>
</comment>
<dbReference type="Pfam" id="PF00378">
    <property type="entry name" value="ECH_1"/>
    <property type="match status" value="1"/>
</dbReference>
<keyword evidence="2" id="KW-0276">Fatty acid metabolism</keyword>
<protein>
    <recommendedName>
        <fullName evidence="6">Enoyl-CoA hydratase domain-containing protein 3, mitochondrial</fullName>
    </recommendedName>
</protein>
<dbReference type="PANTHER" id="PTHR43602:SF1">
    <property type="entry name" value="ENOYL-COA HYDRATASE DOMAIN-CONTAINING PROTEIN 3, MITOCHONDRIAL"/>
    <property type="match status" value="1"/>
</dbReference>
<dbReference type="AlphaFoldDB" id="C5ASM5"/>
<dbReference type="Gene3D" id="1.10.12.10">
    <property type="entry name" value="Lyase 2-enoyl-coa Hydratase, Chain A, domain 2"/>
    <property type="match status" value="1"/>
</dbReference>
<dbReference type="InterPro" id="IPR014748">
    <property type="entry name" value="Enoyl-CoA_hydra_C"/>
</dbReference>
<dbReference type="OrthoDB" id="9795613at2"/>
<dbReference type="STRING" id="272630.MexAM1_META1p4879"/>
<comment type="similarity">
    <text evidence="1">Belongs to the enoyl-CoA hydratase/isomerase family.</text>
</comment>
<evidence type="ECO:0000256" key="4">
    <source>
        <dbReference type="ARBA" id="ARBA00023098"/>
    </source>
</evidence>
<dbReference type="GO" id="GO:0016836">
    <property type="term" value="F:hydro-lyase activity"/>
    <property type="evidence" value="ECO:0007669"/>
    <property type="project" value="TreeGrafter"/>
</dbReference>
<keyword evidence="4" id="KW-0443">Lipid metabolism</keyword>
<keyword evidence="3" id="KW-0809">Transit peptide</keyword>
<organism evidence="7 8">
    <name type="scientific">Methylorubrum extorquens (strain ATCC 14718 / DSM 1338 / JCM 2805 / NCIMB 9133 / AM1)</name>
    <name type="common">Methylobacterium extorquens</name>
    <dbReference type="NCBI Taxonomy" id="272630"/>
    <lineage>
        <taxon>Bacteria</taxon>
        <taxon>Pseudomonadati</taxon>
        <taxon>Pseudomonadota</taxon>
        <taxon>Alphaproteobacteria</taxon>
        <taxon>Hyphomicrobiales</taxon>
        <taxon>Methylobacteriaceae</taxon>
        <taxon>Methylorubrum</taxon>
    </lineage>
</organism>
<dbReference type="GO" id="GO:0006631">
    <property type="term" value="P:fatty acid metabolic process"/>
    <property type="evidence" value="ECO:0007669"/>
    <property type="project" value="UniProtKB-KW"/>
</dbReference>
<dbReference type="NCBIfam" id="NF006008">
    <property type="entry name" value="PRK08139.1"/>
    <property type="match status" value="1"/>
</dbReference>
<sequence length="301" mass="31385">MGSDTALGGGIAALVMARENKVNHIAATRMLMGEAGTNPLLLREDRDGVATLTLNRPGARNALSFALLEALRATFADLAGDDTVRAVVLAAAGPAFCAGHDLKEMTGYRSDPDRGAKRFEKLFALCSDVMMAIPALPQPVIAAVEGVATAAGCQLVASCDLAVAGAQARFATPGVQIGLFCSTPMVALSRNLSRKAAMRMLLTADMADAAEARRLGLVNDVVEAGGALAAAQALAAGIAARNPDTVRVGKRAFYEQLEMPLTQAYAHAGRVMTENMLARAAEDGIEAFLDRKSHGRNHGQN</sequence>